<reference evidence="2 3" key="1">
    <citation type="submission" date="2021-01" db="EMBL/GenBank/DDBJ databases">
        <title>Genome public.</title>
        <authorList>
            <person name="Liu C."/>
            <person name="Sun Q."/>
        </authorList>
    </citation>
    <scope>NUCLEOTIDE SEQUENCE [LARGE SCALE GENOMIC DNA]</scope>
    <source>
        <strain evidence="2 3">YIM B02515</strain>
    </source>
</reference>
<comment type="caution">
    <text evidence="2">The sequence shown here is derived from an EMBL/GenBank/DDBJ whole genome shotgun (WGS) entry which is preliminary data.</text>
</comment>
<evidence type="ECO:0008006" key="4">
    <source>
        <dbReference type="Google" id="ProtNLM"/>
    </source>
</evidence>
<dbReference type="InterPro" id="IPR035185">
    <property type="entry name" value="DUF5305"/>
</dbReference>
<keyword evidence="3" id="KW-1185">Reference proteome</keyword>
<gene>
    <name evidence="2" type="ORF">JK636_17455</name>
</gene>
<protein>
    <recommendedName>
        <fullName evidence="4">DUF5305 domain-containing protein</fullName>
    </recommendedName>
</protein>
<dbReference type="Pfam" id="PF17231">
    <property type="entry name" value="DUF5305"/>
    <property type="match status" value="1"/>
</dbReference>
<dbReference type="RefSeq" id="WP_202750254.1">
    <property type="nucleotide sequence ID" value="NZ_JAESWC010000014.1"/>
</dbReference>
<sequence length="344" mass="39080">MKTINNKLRKQLLFVFVIIFLVSAALLIKTISKDKYMDKKEAVISYNNKAVVNYNVSLIPNPLIEQKVLGEGNIYLTDYVDKINTILKYNISSDKNIQVSGQYEITALLESSIGNEKDSKNVFTKKFILQNKTDFSFDSSNGELQKEMPLSLKTYNDLIQQINKSVNLTLNNKLTVIWTININTKADLGVINEQMSPRMEIPLGNKYFEIGGKLSQDKKGALEKTIKVVSPKYTQSIIIFSIALVGSILGTLFILFLTKPEKRKKAAFEKSEKILRDYKDRLVALKDNPVDGTETVIRVVEMEDLIRLADEAEKPVLYVYAGKESEISCFYVLEGRKVFLFEVV</sequence>
<feature type="transmembrane region" description="Helical" evidence="1">
    <location>
        <begin position="237"/>
        <end position="257"/>
    </location>
</feature>
<evidence type="ECO:0000313" key="2">
    <source>
        <dbReference type="EMBL" id="MBL4937510.1"/>
    </source>
</evidence>
<proteinExistence type="predicted"/>
<organism evidence="2 3">
    <name type="scientific">Clostridium rhizosphaerae</name>
    <dbReference type="NCBI Taxonomy" id="2803861"/>
    <lineage>
        <taxon>Bacteria</taxon>
        <taxon>Bacillati</taxon>
        <taxon>Bacillota</taxon>
        <taxon>Clostridia</taxon>
        <taxon>Eubacteriales</taxon>
        <taxon>Clostridiaceae</taxon>
        <taxon>Clostridium</taxon>
    </lineage>
</organism>
<feature type="transmembrane region" description="Helical" evidence="1">
    <location>
        <begin position="12"/>
        <end position="31"/>
    </location>
</feature>
<evidence type="ECO:0000256" key="1">
    <source>
        <dbReference type="SAM" id="Phobius"/>
    </source>
</evidence>
<keyword evidence="1" id="KW-0472">Membrane</keyword>
<evidence type="ECO:0000313" key="3">
    <source>
        <dbReference type="Proteomes" id="UP000632377"/>
    </source>
</evidence>
<dbReference type="Proteomes" id="UP000632377">
    <property type="component" value="Unassembled WGS sequence"/>
</dbReference>
<keyword evidence="1" id="KW-1133">Transmembrane helix</keyword>
<dbReference type="EMBL" id="JAESWC010000014">
    <property type="protein sequence ID" value="MBL4937510.1"/>
    <property type="molecule type" value="Genomic_DNA"/>
</dbReference>
<accession>A0ABS1TDY6</accession>
<name>A0ABS1TDY6_9CLOT</name>
<keyword evidence="1" id="KW-0812">Transmembrane</keyword>